<evidence type="ECO:0000256" key="1">
    <source>
        <dbReference type="ARBA" id="ARBA00022801"/>
    </source>
</evidence>
<proteinExistence type="predicted"/>
<dbReference type="PANTHER" id="PTHR39159">
    <property type="match status" value="1"/>
</dbReference>
<dbReference type="PANTHER" id="PTHR39159:SF1">
    <property type="entry name" value="UPF0374 PROTEIN YGAC"/>
    <property type="match status" value="1"/>
</dbReference>
<feature type="domain" description="DUF402" evidence="2">
    <location>
        <begin position="335"/>
        <end position="453"/>
    </location>
</feature>
<organism evidence="3">
    <name type="scientific">Geoglobus ahangari</name>
    <dbReference type="NCBI Taxonomy" id="113653"/>
    <lineage>
        <taxon>Archaea</taxon>
        <taxon>Methanobacteriati</taxon>
        <taxon>Methanobacteriota</taxon>
        <taxon>Archaeoglobi</taxon>
        <taxon>Archaeoglobales</taxon>
        <taxon>Archaeoglobaceae</taxon>
        <taxon>Geoglobus</taxon>
    </lineage>
</organism>
<dbReference type="Pfam" id="PF04167">
    <property type="entry name" value="DUF402"/>
    <property type="match status" value="1"/>
</dbReference>
<keyword evidence="1" id="KW-0378">Hydrolase</keyword>
<reference evidence="3" key="1">
    <citation type="journal article" date="2020" name="mSystems">
        <title>Genome- and Community-Level Interaction Insights into Carbon Utilization and Element Cycling Functions of Hydrothermarchaeota in Hydrothermal Sediment.</title>
        <authorList>
            <person name="Zhou Z."/>
            <person name="Liu Y."/>
            <person name="Xu W."/>
            <person name="Pan J."/>
            <person name="Luo Z.H."/>
            <person name="Li M."/>
        </authorList>
    </citation>
    <scope>NUCLEOTIDE SEQUENCE [LARGE SCALE GENOMIC DNA]</scope>
    <source>
        <strain evidence="3">SpSt-97</strain>
    </source>
</reference>
<accession>A0A7C3YEZ2</accession>
<dbReference type="InterPro" id="IPR007295">
    <property type="entry name" value="DUF402"/>
</dbReference>
<dbReference type="SUPFAM" id="SSF159234">
    <property type="entry name" value="FomD-like"/>
    <property type="match status" value="1"/>
</dbReference>
<dbReference type="EMBL" id="DTPI01000031">
    <property type="protein sequence ID" value="HGE66698.1"/>
    <property type="molecule type" value="Genomic_DNA"/>
</dbReference>
<name>A0A7C3YEZ2_9EURY</name>
<dbReference type="Gene3D" id="2.40.380.10">
    <property type="entry name" value="FomD-like"/>
    <property type="match status" value="1"/>
</dbReference>
<dbReference type="GO" id="GO:0016787">
    <property type="term" value="F:hydrolase activity"/>
    <property type="evidence" value="ECO:0007669"/>
    <property type="project" value="UniProtKB-KW"/>
</dbReference>
<protein>
    <submittedName>
        <fullName evidence="3">DUF402 domain-containing protein</fullName>
    </submittedName>
</protein>
<dbReference type="InterPro" id="IPR050212">
    <property type="entry name" value="Ntdp-like"/>
</dbReference>
<dbReference type="AlphaFoldDB" id="A0A7C3YEZ2"/>
<comment type="caution">
    <text evidence="3">The sequence shown here is derived from an EMBL/GenBank/DDBJ whole genome shotgun (WGS) entry which is preliminary data.</text>
</comment>
<evidence type="ECO:0000259" key="2">
    <source>
        <dbReference type="Pfam" id="PF04167"/>
    </source>
</evidence>
<dbReference type="InterPro" id="IPR035930">
    <property type="entry name" value="FomD-like_sf"/>
</dbReference>
<evidence type="ECO:0000313" key="3">
    <source>
        <dbReference type="EMBL" id="HGE66698.1"/>
    </source>
</evidence>
<sequence>MIRVRVRGIYATAITKLLLDNGLNVSHASKVIRERFGIDESDEPSTVTIKDTDQKHGIVIVGEYEHGRRVFDILKEKAVTHWVSKLPLHAIIKGKVVDVREGKSIIDLGDYKGILDQELEVGSVIFVDVARPFMPHEDFAKLSTKYTIFGNYVALIKGLEQKVVFSRHITDRKLRDDLITLSAVSNVEDWCIKWRSSAIIGSLDEMLQDIRDTYKKAVEVMKRGEKANIGDVIYNGEFFAILSLNKEYFDEIRNKVIPTMRYHHSLKSVGENEVVDFSEHLLQQGFDRDGISESAREYVISKMGKQRLISIEHVSALKCQILRLTPGKPIGYCQLKRVFEKPGIFDGLNIRKEPGDYDIMEFSPGLPVILHKYYGRDGSFKGLYVNLNTPPDIGRNLIRYIDMEVDVVSASGEAKIIDVEKLKKACDLGIITENVKDYYFNLAERIKEFLESHDVLDVTLDEVVKYVNYPSKGAS</sequence>
<gene>
    <name evidence="3" type="ORF">ENX77_06260</name>
</gene>